<dbReference type="GO" id="GO:0008168">
    <property type="term" value="F:methyltransferase activity"/>
    <property type="evidence" value="ECO:0007669"/>
    <property type="project" value="UniProtKB-KW"/>
</dbReference>
<dbReference type="Gene3D" id="3.40.50.150">
    <property type="entry name" value="Vaccinia Virus protein VP39"/>
    <property type="match status" value="1"/>
</dbReference>
<protein>
    <submittedName>
        <fullName evidence="2">S-adenosyl methyltransferase</fullName>
    </submittedName>
</protein>
<dbReference type="SUPFAM" id="SSF53335">
    <property type="entry name" value="S-adenosyl-L-methionine-dependent methyltransferases"/>
    <property type="match status" value="1"/>
</dbReference>
<organism evidence="2 3">
    <name type="scientific">Amycolatopsis pretoriensis</name>
    <dbReference type="NCBI Taxonomy" id="218821"/>
    <lineage>
        <taxon>Bacteria</taxon>
        <taxon>Bacillati</taxon>
        <taxon>Actinomycetota</taxon>
        <taxon>Actinomycetes</taxon>
        <taxon>Pseudonocardiales</taxon>
        <taxon>Pseudonocardiaceae</taxon>
        <taxon>Amycolatopsis</taxon>
    </lineage>
</organism>
<reference evidence="3" key="1">
    <citation type="submission" date="2016-10" db="EMBL/GenBank/DDBJ databases">
        <authorList>
            <person name="Varghese N."/>
            <person name="Submissions S."/>
        </authorList>
    </citation>
    <scope>NUCLEOTIDE SEQUENCE [LARGE SCALE GENOMIC DNA]</scope>
    <source>
        <strain evidence="3">DSM 44654</strain>
    </source>
</reference>
<dbReference type="Pfam" id="PF04672">
    <property type="entry name" value="Methyltransf_19"/>
    <property type="match status" value="1"/>
</dbReference>
<dbReference type="Proteomes" id="UP000198878">
    <property type="component" value="Unassembled WGS sequence"/>
</dbReference>
<keyword evidence="2" id="KW-0808">Transferase</keyword>
<sequence length="273" mass="29773">MTGELSWVPPEIDTTVPNPARVYDFWLDGDHNFAADRALGEQILKIMPGVRDAARLNRAFLRRAARFMVASGVRQFLDIGSGIPTAGNLHEIVQQADPSCRVVYVDREPVAVAHSRLLLQDNDRCAVLQADLRDANDVFEGAAGLLDLDQPVGVFMLLLLHFVPDSWDPAGILARYRDRLAPGSFLAVTHVAADSEAGRLDEAVEVYKSNQDQQNQPVPRTHDEVLAFFDGFEVVEPGVVGCAMWKPEGAGDMSDDPAINSLPYAGVGRKPGS</sequence>
<dbReference type="InterPro" id="IPR029063">
    <property type="entry name" value="SAM-dependent_MTases_sf"/>
</dbReference>
<dbReference type="RefSeq" id="WP_086674749.1">
    <property type="nucleotide sequence ID" value="NZ_FNUJ01000001.1"/>
</dbReference>
<dbReference type="CDD" id="cd02440">
    <property type="entry name" value="AdoMet_MTases"/>
    <property type="match status" value="1"/>
</dbReference>
<dbReference type="PIRSF" id="PIRSF017393">
    <property type="entry name" value="MTase_SAV2177"/>
    <property type="match status" value="1"/>
</dbReference>
<evidence type="ECO:0000256" key="1">
    <source>
        <dbReference type="SAM" id="MobiDB-lite"/>
    </source>
</evidence>
<proteinExistence type="predicted"/>
<dbReference type="InterPro" id="IPR006764">
    <property type="entry name" value="SAM_dep_MeTrfase_SAV2177_type"/>
</dbReference>
<dbReference type="AlphaFoldDB" id="A0A1H5Q4R8"/>
<name>A0A1H5Q4R8_9PSEU</name>
<keyword evidence="3" id="KW-1185">Reference proteome</keyword>
<dbReference type="OrthoDB" id="3516042at2"/>
<keyword evidence="2" id="KW-0489">Methyltransferase</keyword>
<dbReference type="GO" id="GO:0032259">
    <property type="term" value="P:methylation"/>
    <property type="evidence" value="ECO:0007669"/>
    <property type="project" value="UniProtKB-KW"/>
</dbReference>
<dbReference type="EMBL" id="FNUJ01000001">
    <property type="protein sequence ID" value="SEF21122.1"/>
    <property type="molecule type" value="Genomic_DNA"/>
</dbReference>
<gene>
    <name evidence="2" type="ORF">SAMN05421837_101732</name>
</gene>
<dbReference type="STRING" id="218821.SAMN05421837_101732"/>
<evidence type="ECO:0000313" key="2">
    <source>
        <dbReference type="EMBL" id="SEF21122.1"/>
    </source>
</evidence>
<evidence type="ECO:0000313" key="3">
    <source>
        <dbReference type="Proteomes" id="UP000198878"/>
    </source>
</evidence>
<feature type="region of interest" description="Disordered" evidence="1">
    <location>
        <begin position="254"/>
        <end position="273"/>
    </location>
</feature>
<accession>A0A1H5Q4R8</accession>